<feature type="non-terminal residue" evidence="2">
    <location>
        <position position="269"/>
    </location>
</feature>
<feature type="non-terminal residue" evidence="2">
    <location>
        <position position="1"/>
    </location>
</feature>
<dbReference type="Pfam" id="PF22837">
    <property type="entry name" value="M_Eco57I_C"/>
    <property type="match status" value="1"/>
</dbReference>
<evidence type="ECO:0000313" key="2">
    <source>
        <dbReference type="EMBL" id="GAI91877.1"/>
    </source>
</evidence>
<dbReference type="InterPro" id="IPR054520">
    <property type="entry name" value="M_Eco57I_C"/>
</dbReference>
<proteinExistence type="predicted"/>
<protein>
    <recommendedName>
        <fullName evidence="1">Type II methyltransferase M.Eco57I C-terminal domain-containing protein</fullName>
    </recommendedName>
</protein>
<reference evidence="2" key="1">
    <citation type="journal article" date="2014" name="Front. Microbiol.">
        <title>High frequency of phylogenetically diverse reductive dehalogenase-homologous genes in deep subseafloor sedimentary metagenomes.</title>
        <authorList>
            <person name="Kawai M."/>
            <person name="Futagami T."/>
            <person name="Toyoda A."/>
            <person name="Takaki Y."/>
            <person name="Nishi S."/>
            <person name="Hori S."/>
            <person name="Arai W."/>
            <person name="Tsubouchi T."/>
            <person name="Morono Y."/>
            <person name="Uchiyama I."/>
            <person name="Ito T."/>
            <person name="Fujiyama A."/>
            <person name="Inagaki F."/>
            <person name="Takami H."/>
        </authorList>
    </citation>
    <scope>NUCLEOTIDE SEQUENCE</scope>
    <source>
        <strain evidence="2">Expedition CK06-06</strain>
    </source>
</reference>
<dbReference type="EMBL" id="BARW01021777">
    <property type="protein sequence ID" value="GAI91877.1"/>
    <property type="molecule type" value="Genomic_DNA"/>
</dbReference>
<organism evidence="2">
    <name type="scientific">marine sediment metagenome</name>
    <dbReference type="NCBI Taxonomy" id="412755"/>
    <lineage>
        <taxon>unclassified sequences</taxon>
        <taxon>metagenomes</taxon>
        <taxon>ecological metagenomes</taxon>
    </lineage>
</organism>
<gene>
    <name evidence="2" type="ORF">S12H4_36524</name>
</gene>
<comment type="caution">
    <text evidence="2">The sequence shown here is derived from an EMBL/GenBank/DDBJ whole genome shotgun (WGS) entry which is preliminary data.</text>
</comment>
<name>X1SFS7_9ZZZZ</name>
<dbReference type="AlphaFoldDB" id="X1SFS7"/>
<sequence>DDFYQTDDFRIFPKKQKELWEEGLDKESGKYEGAKWGKYIRAPEIFFKILKKGRAKLVPLKDLADVKRGFTTGANEFFYLTEAEILGKGIEKEFWMHRDDKGNWVPNYVIKSPRECKSIIVIPEDLKYRVLMIHKDKKKLKGTNVLKYIKYGESEGFHKRPTCVSRARWYDLGTWEKPDLVWADAYNDRYGIYDTQKNWADKRFFYIYLKKKVHYILIHSYLNSSIIPLIIEIDGITNLGEGAVYTNVYQLQRLRIPSNITKELKRRLS</sequence>
<feature type="domain" description="Type II methyltransferase M.Eco57I C-terminal" evidence="1">
    <location>
        <begin position="52"/>
        <end position="213"/>
    </location>
</feature>
<accession>X1SFS7</accession>
<evidence type="ECO:0000259" key="1">
    <source>
        <dbReference type="Pfam" id="PF22837"/>
    </source>
</evidence>